<dbReference type="InterPro" id="IPR020846">
    <property type="entry name" value="MFS_dom"/>
</dbReference>
<organism evidence="8 9">
    <name type="scientific">Hyphomonas beringensis</name>
    <dbReference type="NCBI Taxonomy" id="1280946"/>
    <lineage>
        <taxon>Bacteria</taxon>
        <taxon>Pseudomonadati</taxon>
        <taxon>Pseudomonadota</taxon>
        <taxon>Alphaproteobacteria</taxon>
        <taxon>Hyphomonadales</taxon>
        <taxon>Hyphomonadaceae</taxon>
        <taxon>Hyphomonas</taxon>
    </lineage>
</organism>
<dbReference type="InterPro" id="IPR011701">
    <property type="entry name" value="MFS"/>
</dbReference>
<keyword evidence="3 6" id="KW-0812">Transmembrane</keyword>
<feature type="transmembrane region" description="Helical" evidence="6">
    <location>
        <begin position="90"/>
        <end position="112"/>
    </location>
</feature>
<dbReference type="Pfam" id="PF07690">
    <property type="entry name" value="MFS_1"/>
    <property type="match status" value="1"/>
</dbReference>
<dbReference type="Gene3D" id="1.20.1250.20">
    <property type="entry name" value="MFS general substrate transporter like domains"/>
    <property type="match status" value="2"/>
</dbReference>
<dbReference type="PATRIC" id="fig|1280946.3.peg.1156"/>
<keyword evidence="2" id="KW-0813">Transport</keyword>
<dbReference type="CDD" id="cd17328">
    <property type="entry name" value="MFS_spinster_like"/>
    <property type="match status" value="1"/>
</dbReference>
<evidence type="ECO:0000256" key="4">
    <source>
        <dbReference type="ARBA" id="ARBA00022989"/>
    </source>
</evidence>
<feature type="transmembrane region" description="Helical" evidence="6">
    <location>
        <begin position="231"/>
        <end position="251"/>
    </location>
</feature>
<feature type="transmembrane region" description="Helical" evidence="6">
    <location>
        <begin position="298"/>
        <end position="317"/>
    </location>
</feature>
<dbReference type="InterPro" id="IPR036259">
    <property type="entry name" value="MFS_trans_sf"/>
</dbReference>
<proteinExistence type="predicted"/>
<dbReference type="eggNOG" id="COG2814">
    <property type="taxonomic scope" value="Bacteria"/>
</dbReference>
<feature type="transmembrane region" description="Helical" evidence="6">
    <location>
        <begin position="176"/>
        <end position="198"/>
    </location>
</feature>
<keyword evidence="4 6" id="KW-1133">Transmembrane helix</keyword>
<feature type="domain" description="Major facilitator superfamily (MFS) profile" evidence="7">
    <location>
        <begin position="23"/>
        <end position="427"/>
    </location>
</feature>
<comment type="caution">
    <text evidence="8">The sequence shown here is derived from an EMBL/GenBank/DDBJ whole genome shotgun (WGS) entry which is preliminary data.</text>
</comment>
<feature type="transmembrane region" description="Helical" evidence="6">
    <location>
        <begin position="404"/>
        <end position="424"/>
    </location>
</feature>
<dbReference type="Proteomes" id="UP000027037">
    <property type="component" value="Unassembled WGS sequence"/>
</dbReference>
<keyword evidence="5 6" id="KW-0472">Membrane</keyword>
<dbReference type="EMBL" id="AWFF01000029">
    <property type="protein sequence ID" value="KCZ55596.1"/>
    <property type="molecule type" value="Genomic_DNA"/>
</dbReference>
<protein>
    <recommendedName>
        <fullName evidence="7">Major facilitator superfamily (MFS) profile domain-containing protein</fullName>
    </recommendedName>
</protein>
<evidence type="ECO:0000256" key="6">
    <source>
        <dbReference type="SAM" id="Phobius"/>
    </source>
</evidence>
<feature type="transmembrane region" description="Helical" evidence="6">
    <location>
        <begin position="146"/>
        <end position="170"/>
    </location>
</feature>
<feature type="transmembrane region" description="Helical" evidence="6">
    <location>
        <begin position="329"/>
        <end position="349"/>
    </location>
</feature>
<dbReference type="STRING" id="1280946.HY29_11815"/>
<dbReference type="RefSeq" id="WP_034793879.1">
    <property type="nucleotide sequence ID" value="NZ_AWFF01000029.1"/>
</dbReference>
<reference evidence="8 9" key="1">
    <citation type="journal article" date="2014" name="Antonie Van Leeuwenhoek">
        <title>Hyphomonas beringensis sp. nov. and Hyphomonas chukchiensis sp. nov., isolated from surface seawater of the Bering Sea and Chukchi Sea.</title>
        <authorList>
            <person name="Li C."/>
            <person name="Lai Q."/>
            <person name="Li G."/>
            <person name="Dong C."/>
            <person name="Wang J."/>
            <person name="Liao Y."/>
            <person name="Shao Z."/>
        </authorList>
    </citation>
    <scope>NUCLEOTIDE SEQUENCE [LARGE SCALE GENOMIC DNA]</scope>
    <source>
        <strain evidence="8 9">25B14_1</strain>
    </source>
</reference>
<sequence length="434" mass="46594">MSADITPPTHALRSPRNASRGYVLGLLTLVYTFNHIDRQILLILIEPIKADLDISDGRIGLLTGFVFAAFYATFGIPIAMWADRGNRKNILAIALAVWSGMTALSGIAQNYWQLLIARMGVGVGEAGGTPPATSIISDLYAPKERAFALGIYTAGIGLGVLAGFAIGGYVYKYFGWRTAFFVAGIPGLILSAIVWLTIREPKRGAIEQRSDDGEASSLGETIRFIGGQTSFLWMLAGCCMICISANAFLAWTPSHLQRTYHVGPSEIAIPLGLLIGGVGSVGAIALGRVCDRLSANNLAWRPWMIAVCAALALPFAWMFLQADTINMAYAWNVVPAFIGLIYASIAYTASQELVGLRMRAFASAFMLFCLTFIGIGGGPSIVGYLSEYFAAQGNETPLKSALELMLGFNALSVVFLFMAGFTYARDAKRAAEMV</sequence>
<dbReference type="InterPro" id="IPR044770">
    <property type="entry name" value="MFS_spinster-like"/>
</dbReference>
<dbReference type="SUPFAM" id="SSF103473">
    <property type="entry name" value="MFS general substrate transporter"/>
    <property type="match status" value="1"/>
</dbReference>
<evidence type="ECO:0000256" key="2">
    <source>
        <dbReference type="ARBA" id="ARBA00022448"/>
    </source>
</evidence>
<name>A0A062U5J7_9PROT</name>
<dbReference type="OrthoDB" id="7473300at2"/>
<evidence type="ECO:0000259" key="7">
    <source>
        <dbReference type="PROSITE" id="PS50850"/>
    </source>
</evidence>
<keyword evidence="9" id="KW-1185">Reference proteome</keyword>
<dbReference type="PANTHER" id="PTHR23505">
    <property type="entry name" value="SPINSTER"/>
    <property type="match status" value="1"/>
</dbReference>
<comment type="subcellular location">
    <subcellularLocation>
        <location evidence="1">Membrane</location>
        <topology evidence="1">Multi-pass membrane protein</topology>
    </subcellularLocation>
</comment>
<evidence type="ECO:0000256" key="1">
    <source>
        <dbReference type="ARBA" id="ARBA00004141"/>
    </source>
</evidence>
<dbReference type="PROSITE" id="PS50850">
    <property type="entry name" value="MFS"/>
    <property type="match status" value="1"/>
</dbReference>
<evidence type="ECO:0000313" key="9">
    <source>
        <dbReference type="Proteomes" id="UP000027037"/>
    </source>
</evidence>
<gene>
    <name evidence="8" type="ORF">HY29_11815</name>
</gene>
<evidence type="ECO:0000256" key="5">
    <source>
        <dbReference type="ARBA" id="ARBA00023136"/>
    </source>
</evidence>
<dbReference type="GO" id="GO:0022857">
    <property type="term" value="F:transmembrane transporter activity"/>
    <property type="evidence" value="ECO:0007669"/>
    <property type="project" value="InterPro"/>
</dbReference>
<dbReference type="AlphaFoldDB" id="A0A062U5J7"/>
<accession>A0A062U5J7</accession>
<dbReference type="PANTHER" id="PTHR23505:SF79">
    <property type="entry name" value="PROTEIN SPINSTER"/>
    <property type="match status" value="1"/>
</dbReference>
<dbReference type="GO" id="GO:0016020">
    <property type="term" value="C:membrane"/>
    <property type="evidence" value="ECO:0007669"/>
    <property type="project" value="UniProtKB-SubCell"/>
</dbReference>
<evidence type="ECO:0000256" key="3">
    <source>
        <dbReference type="ARBA" id="ARBA00022692"/>
    </source>
</evidence>
<feature type="transmembrane region" description="Helical" evidence="6">
    <location>
        <begin position="267"/>
        <end position="286"/>
    </location>
</feature>
<evidence type="ECO:0000313" key="8">
    <source>
        <dbReference type="EMBL" id="KCZ55596.1"/>
    </source>
</evidence>
<feature type="transmembrane region" description="Helical" evidence="6">
    <location>
        <begin position="361"/>
        <end position="384"/>
    </location>
</feature>
<feature type="transmembrane region" description="Helical" evidence="6">
    <location>
        <begin position="57"/>
        <end position="78"/>
    </location>
</feature>